<evidence type="ECO:0000313" key="2">
    <source>
        <dbReference type="Proteomes" id="UP000560470"/>
    </source>
</evidence>
<gene>
    <name evidence="1" type="ORF">HX797_15800</name>
</gene>
<dbReference type="AlphaFoldDB" id="A0A7Y7RT16"/>
<reference evidence="1 2" key="1">
    <citation type="submission" date="2020-04" db="EMBL/GenBank/DDBJ databases">
        <title>Molecular characterization of pseudomonads from Agaricus bisporus reveal novel blotch 2 pathogens in Western Europe.</title>
        <authorList>
            <person name="Taparia T."/>
            <person name="Krijger M."/>
            <person name="Haynes E."/>
            <person name="Elpinstone J.G."/>
            <person name="Noble R."/>
            <person name="Van Der Wolf J."/>
        </authorList>
    </citation>
    <scope>NUCLEOTIDE SEQUENCE [LARGE SCALE GENOMIC DNA]</scope>
    <source>
        <strain evidence="1 2">B7002</strain>
    </source>
</reference>
<name>A0A7Y7RT16_9PSED</name>
<accession>A0A7Y7RT16</accession>
<sequence>MRQKLGNLHSVGQLLKNEAVRRLFFFVEFSWAENRLALTTFLMDYFLMEIV</sequence>
<proteinExistence type="predicted"/>
<dbReference type="Proteomes" id="UP000560470">
    <property type="component" value="Unassembled WGS sequence"/>
</dbReference>
<comment type="caution">
    <text evidence="1">The sequence shown here is derived from an EMBL/GenBank/DDBJ whole genome shotgun (WGS) entry which is preliminary data.</text>
</comment>
<protein>
    <submittedName>
        <fullName evidence="1">Uncharacterized protein</fullName>
    </submittedName>
</protein>
<evidence type="ECO:0000313" key="1">
    <source>
        <dbReference type="EMBL" id="NVZ57731.1"/>
    </source>
</evidence>
<organism evidence="1 2">
    <name type="scientific">Pseudomonas edaphica</name>
    <dbReference type="NCBI Taxonomy" id="2006980"/>
    <lineage>
        <taxon>Bacteria</taxon>
        <taxon>Pseudomonadati</taxon>
        <taxon>Pseudomonadota</taxon>
        <taxon>Gammaproteobacteria</taxon>
        <taxon>Pseudomonadales</taxon>
        <taxon>Pseudomonadaceae</taxon>
        <taxon>Pseudomonas</taxon>
    </lineage>
</organism>
<dbReference type="EMBL" id="JACAOZ010000012">
    <property type="protein sequence ID" value="NVZ57731.1"/>
    <property type="molecule type" value="Genomic_DNA"/>
</dbReference>
<dbReference type="RefSeq" id="WP_177033989.1">
    <property type="nucleotide sequence ID" value="NZ_JACAOZ010000012.1"/>
</dbReference>